<evidence type="ECO:0000256" key="5">
    <source>
        <dbReference type="ARBA" id="ARBA00022759"/>
    </source>
</evidence>
<gene>
    <name evidence="11" type="primary">Ervk19_3</name>
    <name evidence="11" type="ORF">ORISOL_R16369</name>
</gene>
<evidence type="ECO:0000259" key="10">
    <source>
        <dbReference type="PROSITE" id="PS50876"/>
    </source>
</evidence>
<dbReference type="PROSITE" id="PS50876">
    <property type="entry name" value="ZF_INTEGRASE"/>
    <property type="match status" value="1"/>
</dbReference>
<feature type="non-terminal residue" evidence="11">
    <location>
        <position position="1"/>
    </location>
</feature>
<keyword evidence="5" id="KW-0255">Endonuclease</keyword>
<keyword evidence="7" id="KW-0695">RNA-directed DNA polymerase</keyword>
<keyword evidence="8" id="KW-0862">Zinc</keyword>
<keyword evidence="8" id="KW-0863">Zinc-finger</keyword>
<dbReference type="InterPro" id="IPR017856">
    <property type="entry name" value="Integrase-like_N"/>
</dbReference>
<keyword evidence="6" id="KW-0378">Hydrolase</keyword>
<evidence type="ECO:0000256" key="1">
    <source>
        <dbReference type="ARBA" id="ARBA00022679"/>
    </source>
</evidence>
<evidence type="ECO:0000256" key="6">
    <source>
        <dbReference type="ARBA" id="ARBA00022801"/>
    </source>
</evidence>
<evidence type="ECO:0000256" key="8">
    <source>
        <dbReference type="PROSITE-ProRule" id="PRU00450"/>
    </source>
</evidence>
<dbReference type="InterPro" id="IPR003308">
    <property type="entry name" value="Integrase_Zn-bd_dom_N"/>
</dbReference>
<dbReference type="Proteomes" id="UP000571324">
    <property type="component" value="Unassembled WGS sequence"/>
</dbReference>
<keyword evidence="12" id="KW-1185">Reference proteome</keyword>
<dbReference type="GO" id="GO:0008270">
    <property type="term" value="F:zinc ion binding"/>
    <property type="evidence" value="ECO:0007669"/>
    <property type="project" value="UniProtKB-KW"/>
</dbReference>
<evidence type="ECO:0000256" key="3">
    <source>
        <dbReference type="ARBA" id="ARBA00022722"/>
    </source>
</evidence>
<dbReference type="GO" id="GO:0035613">
    <property type="term" value="F:RNA stem-loop binding"/>
    <property type="evidence" value="ECO:0007669"/>
    <property type="project" value="TreeGrafter"/>
</dbReference>
<protein>
    <submittedName>
        <fullName evidence="11">POK19 protein</fullName>
    </submittedName>
</protein>
<evidence type="ECO:0000256" key="2">
    <source>
        <dbReference type="ARBA" id="ARBA00022695"/>
    </source>
</evidence>
<keyword evidence="1" id="KW-0808">Transferase</keyword>
<reference evidence="11 12" key="1">
    <citation type="submission" date="2019-09" db="EMBL/GenBank/DDBJ databases">
        <title>Bird 10,000 Genomes (B10K) Project - Family phase.</title>
        <authorList>
            <person name="Zhang G."/>
        </authorList>
    </citation>
    <scope>NUCLEOTIDE SEQUENCE [LARGE SCALE GENOMIC DNA]</scope>
    <source>
        <strain evidence="11">B10K-DU-029-52</strain>
    </source>
</reference>
<keyword evidence="4" id="KW-0479">Metal-binding</keyword>
<dbReference type="PANTHER" id="PTHR41694">
    <property type="entry name" value="ENDOGENOUS RETROVIRUS GROUP K MEMBER POL PROTEIN"/>
    <property type="match status" value="1"/>
</dbReference>
<dbReference type="PANTHER" id="PTHR41694:SF3">
    <property type="entry name" value="RNA-DIRECTED DNA POLYMERASE-RELATED"/>
    <property type="match status" value="1"/>
</dbReference>
<dbReference type="EMBL" id="VZRL01003186">
    <property type="protein sequence ID" value="NWV22699.1"/>
    <property type="molecule type" value="Genomic_DNA"/>
</dbReference>
<accession>A0A7K6D6V1</accession>
<comment type="caution">
    <text evidence="11">The sequence shown here is derived from an EMBL/GenBank/DDBJ whole genome shotgun (WGS) entry which is preliminary data.</text>
</comment>
<evidence type="ECO:0000256" key="7">
    <source>
        <dbReference type="ARBA" id="ARBA00022918"/>
    </source>
</evidence>
<evidence type="ECO:0000256" key="4">
    <source>
        <dbReference type="ARBA" id="ARBA00022723"/>
    </source>
</evidence>
<evidence type="ECO:0000256" key="9">
    <source>
        <dbReference type="SAM" id="MobiDB-lite"/>
    </source>
</evidence>
<evidence type="ECO:0000313" key="12">
    <source>
        <dbReference type="Proteomes" id="UP000571324"/>
    </source>
</evidence>
<dbReference type="GO" id="GO:0016787">
    <property type="term" value="F:hydrolase activity"/>
    <property type="evidence" value="ECO:0007669"/>
    <property type="project" value="UniProtKB-KW"/>
</dbReference>
<dbReference type="AlphaFoldDB" id="A0A7K6D6V1"/>
<sequence>APVHVANLPDRFQQAKLSHALFHQNVPALAEMFELTRDQARAIVATCPNCQPLQLPSMGNGVNPRGLGSGELWQTDVT</sequence>
<feature type="domain" description="Integrase-type" evidence="10">
    <location>
        <begin position="10"/>
        <end position="51"/>
    </location>
</feature>
<name>A0A7K6D6V1_9PASS</name>
<dbReference type="OrthoDB" id="9381447at2759"/>
<feature type="region of interest" description="Disordered" evidence="9">
    <location>
        <begin position="54"/>
        <end position="78"/>
    </location>
</feature>
<dbReference type="Pfam" id="PF02022">
    <property type="entry name" value="Integrase_Zn"/>
    <property type="match status" value="1"/>
</dbReference>
<keyword evidence="2" id="KW-0548">Nucleotidyltransferase</keyword>
<evidence type="ECO:0000313" key="11">
    <source>
        <dbReference type="EMBL" id="NWV22699.1"/>
    </source>
</evidence>
<proteinExistence type="predicted"/>
<dbReference type="GO" id="GO:0003964">
    <property type="term" value="F:RNA-directed DNA polymerase activity"/>
    <property type="evidence" value="ECO:0007669"/>
    <property type="project" value="UniProtKB-KW"/>
</dbReference>
<dbReference type="SUPFAM" id="SSF46919">
    <property type="entry name" value="N-terminal Zn binding domain of HIV integrase"/>
    <property type="match status" value="1"/>
</dbReference>
<feature type="non-terminal residue" evidence="11">
    <location>
        <position position="78"/>
    </location>
</feature>
<dbReference type="GO" id="GO:0004519">
    <property type="term" value="F:endonuclease activity"/>
    <property type="evidence" value="ECO:0007669"/>
    <property type="project" value="UniProtKB-KW"/>
</dbReference>
<organism evidence="11 12">
    <name type="scientific">Origma solitaria</name>
    <dbReference type="NCBI Taxonomy" id="720586"/>
    <lineage>
        <taxon>Eukaryota</taxon>
        <taxon>Metazoa</taxon>
        <taxon>Chordata</taxon>
        <taxon>Craniata</taxon>
        <taxon>Vertebrata</taxon>
        <taxon>Euteleostomi</taxon>
        <taxon>Archelosauria</taxon>
        <taxon>Archosauria</taxon>
        <taxon>Dinosauria</taxon>
        <taxon>Saurischia</taxon>
        <taxon>Theropoda</taxon>
        <taxon>Coelurosauria</taxon>
        <taxon>Aves</taxon>
        <taxon>Neognathae</taxon>
        <taxon>Neoaves</taxon>
        <taxon>Telluraves</taxon>
        <taxon>Australaves</taxon>
        <taxon>Passeriformes</taxon>
        <taxon>Meliphagoidea</taxon>
        <taxon>Acanthizidae</taxon>
        <taxon>Origma</taxon>
    </lineage>
</organism>
<keyword evidence="3" id="KW-0540">Nuclease</keyword>
<dbReference type="Gene3D" id="1.10.10.200">
    <property type="match status" value="1"/>
</dbReference>